<feature type="non-terminal residue" evidence="1">
    <location>
        <position position="1"/>
    </location>
</feature>
<keyword evidence="2" id="KW-1185">Reference proteome</keyword>
<organism evidence="1 2">
    <name type="scientific">Pleurodeles waltl</name>
    <name type="common">Iberian ribbed newt</name>
    <dbReference type="NCBI Taxonomy" id="8319"/>
    <lineage>
        <taxon>Eukaryota</taxon>
        <taxon>Metazoa</taxon>
        <taxon>Chordata</taxon>
        <taxon>Craniata</taxon>
        <taxon>Vertebrata</taxon>
        <taxon>Euteleostomi</taxon>
        <taxon>Amphibia</taxon>
        <taxon>Batrachia</taxon>
        <taxon>Caudata</taxon>
        <taxon>Salamandroidea</taxon>
        <taxon>Salamandridae</taxon>
        <taxon>Pleurodelinae</taxon>
        <taxon>Pleurodeles</taxon>
    </lineage>
</organism>
<dbReference type="AlphaFoldDB" id="A0AAV7R3N7"/>
<dbReference type="Proteomes" id="UP001066276">
    <property type="component" value="Chromosome 6"/>
</dbReference>
<gene>
    <name evidence="1" type="ORF">NDU88_011665</name>
</gene>
<comment type="caution">
    <text evidence="1">The sequence shown here is derived from an EMBL/GenBank/DDBJ whole genome shotgun (WGS) entry which is preliminary data.</text>
</comment>
<feature type="non-terminal residue" evidence="1">
    <location>
        <position position="76"/>
    </location>
</feature>
<evidence type="ECO:0000313" key="1">
    <source>
        <dbReference type="EMBL" id="KAJ1145378.1"/>
    </source>
</evidence>
<protein>
    <submittedName>
        <fullName evidence="1">Uncharacterized protein</fullName>
    </submittedName>
</protein>
<evidence type="ECO:0000313" key="2">
    <source>
        <dbReference type="Proteomes" id="UP001066276"/>
    </source>
</evidence>
<reference evidence="1" key="1">
    <citation type="journal article" date="2022" name="bioRxiv">
        <title>Sequencing and chromosome-scale assembly of the giantPleurodeles waltlgenome.</title>
        <authorList>
            <person name="Brown T."/>
            <person name="Elewa A."/>
            <person name="Iarovenko S."/>
            <person name="Subramanian E."/>
            <person name="Araus A.J."/>
            <person name="Petzold A."/>
            <person name="Susuki M."/>
            <person name="Suzuki K.-i.T."/>
            <person name="Hayashi T."/>
            <person name="Toyoda A."/>
            <person name="Oliveira C."/>
            <person name="Osipova E."/>
            <person name="Leigh N.D."/>
            <person name="Simon A."/>
            <person name="Yun M.H."/>
        </authorList>
    </citation>
    <scope>NUCLEOTIDE SEQUENCE</scope>
    <source>
        <strain evidence="1">20211129_DDA</strain>
        <tissue evidence="1">Liver</tissue>
    </source>
</reference>
<dbReference type="EMBL" id="JANPWB010000010">
    <property type="protein sequence ID" value="KAJ1145378.1"/>
    <property type="molecule type" value="Genomic_DNA"/>
</dbReference>
<sequence>GSFNTYCVKLHYCAAQFRRCQDVMSPRKEVPPRSERGTSVEYYNTAVVSLKQSTGCCLMSTAVRQATVTDALRFTQ</sequence>
<accession>A0AAV7R3N7</accession>
<name>A0AAV7R3N7_PLEWA</name>
<proteinExistence type="predicted"/>